<dbReference type="RefSeq" id="WP_187083578.1">
    <property type="nucleotide sequence ID" value="NZ_JACORU010000009.1"/>
</dbReference>
<dbReference type="Pfam" id="PF02771">
    <property type="entry name" value="Acyl-CoA_dh_N"/>
    <property type="match status" value="1"/>
</dbReference>
<comment type="caution">
    <text evidence="9">The sequence shown here is derived from an EMBL/GenBank/DDBJ whole genome shotgun (WGS) entry which is preliminary data.</text>
</comment>
<feature type="domain" description="Acyl-CoA oxidase/dehydrogenase middle" evidence="7">
    <location>
        <begin position="149"/>
        <end position="224"/>
    </location>
</feature>
<keyword evidence="5" id="KW-0560">Oxidoreductase</keyword>
<dbReference type="PANTHER" id="PTHR48083">
    <property type="entry name" value="MEDIUM-CHAIN SPECIFIC ACYL-COA DEHYDROGENASE, MITOCHONDRIAL-RELATED"/>
    <property type="match status" value="1"/>
</dbReference>
<dbReference type="InterPro" id="IPR036250">
    <property type="entry name" value="AcylCo_DH-like_C"/>
</dbReference>
<reference evidence="9" key="1">
    <citation type="submission" date="2020-08" db="EMBL/GenBank/DDBJ databases">
        <title>Ramlibacter sp. GTP1 16S ribosomal RNA gene genome sequencing and assembly.</title>
        <authorList>
            <person name="Kang M."/>
        </authorList>
    </citation>
    <scope>NUCLEOTIDE SEQUENCE</scope>
    <source>
        <strain evidence="9">GTP1</strain>
    </source>
</reference>
<evidence type="ECO:0000259" key="7">
    <source>
        <dbReference type="Pfam" id="PF02770"/>
    </source>
</evidence>
<keyword evidence="4" id="KW-0274">FAD</keyword>
<dbReference type="SUPFAM" id="SSF56645">
    <property type="entry name" value="Acyl-CoA dehydrogenase NM domain-like"/>
    <property type="match status" value="1"/>
</dbReference>
<comment type="cofactor">
    <cofactor evidence="1">
        <name>FAD</name>
        <dbReference type="ChEBI" id="CHEBI:57692"/>
    </cofactor>
</comment>
<evidence type="ECO:0000313" key="10">
    <source>
        <dbReference type="Proteomes" id="UP000596827"/>
    </source>
</evidence>
<evidence type="ECO:0000313" key="9">
    <source>
        <dbReference type="EMBL" id="MBC5767085.1"/>
    </source>
</evidence>
<evidence type="ECO:0000259" key="6">
    <source>
        <dbReference type="Pfam" id="PF00441"/>
    </source>
</evidence>
<keyword evidence="3" id="KW-0285">Flavoprotein</keyword>
<dbReference type="Gene3D" id="2.40.110.10">
    <property type="entry name" value="Butyryl-CoA Dehydrogenase, subunit A, domain 2"/>
    <property type="match status" value="1"/>
</dbReference>
<comment type="similarity">
    <text evidence="2">Belongs to the acyl-CoA dehydrogenase family.</text>
</comment>
<sequence>MDFDIPEDIRSKLREIDAFVERELVPLEQAHPQFFDHRREFARTDWERDGIPSAEYEAVCREARNRCDRAGFLRMGLPKSVGGQEASNLTVVIIREHLSARGIGLQGNLHDEQSVVPSIPMVHLMNKYGTAEQKARYLEGLVTGDDFLAFGLTEPDHGSDATWLESTAVRDGDHWVINGKKRFNSGVHKATADLIFARTSGQPGDADGITAFLVPMKTPGLDIDYYHWCFNMPSDHAEVSVNSVRVPHTAIVGEEGKGLAVAQNFVHQNRIRQAAQSVGVARYCVQESVKYARERKTFGKPLATHQAIQFPIAEMHAEVEMVRNYVFKAARELDRKPAESVSDMVAIANFRANRLACNAADMAIQVHGGIGYTRGKPFEHIYRHFRRYRITEGSDEVQIRKVAAYLFGYAGPNKKSKKAEA</sequence>
<dbReference type="GO" id="GO:0033539">
    <property type="term" value="P:fatty acid beta-oxidation using acyl-CoA dehydrogenase"/>
    <property type="evidence" value="ECO:0007669"/>
    <property type="project" value="TreeGrafter"/>
</dbReference>
<feature type="domain" description="Acyl-CoA dehydrogenase/oxidase N-terminal" evidence="8">
    <location>
        <begin position="31"/>
        <end position="145"/>
    </location>
</feature>
<organism evidence="9 10">
    <name type="scientific">Ramlibacter albus</name>
    <dbReference type="NCBI Taxonomy" id="2079448"/>
    <lineage>
        <taxon>Bacteria</taxon>
        <taxon>Pseudomonadati</taxon>
        <taxon>Pseudomonadota</taxon>
        <taxon>Betaproteobacteria</taxon>
        <taxon>Burkholderiales</taxon>
        <taxon>Comamonadaceae</taxon>
        <taxon>Ramlibacter</taxon>
    </lineage>
</organism>
<dbReference type="GO" id="GO:0050660">
    <property type="term" value="F:flavin adenine dinucleotide binding"/>
    <property type="evidence" value="ECO:0007669"/>
    <property type="project" value="InterPro"/>
</dbReference>
<dbReference type="InterPro" id="IPR009075">
    <property type="entry name" value="AcylCo_DH/oxidase_C"/>
</dbReference>
<evidence type="ECO:0000256" key="1">
    <source>
        <dbReference type="ARBA" id="ARBA00001974"/>
    </source>
</evidence>
<dbReference type="InterPro" id="IPR013786">
    <property type="entry name" value="AcylCoA_DH/ox_N"/>
</dbReference>
<dbReference type="InterPro" id="IPR050741">
    <property type="entry name" value="Acyl-CoA_dehydrogenase"/>
</dbReference>
<dbReference type="Gene3D" id="1.20.140.10">
    <property type="entry name" value="Butyryl-CoA Dehydrogenase, subunit A, domain 3"/>
    <property type="match status" value="1"/>
</dbReference>
<evidence type="ECO:0000256" key="2">
    <source>
        <dbReference type="ARBA" id="ARBA00009347"/>
    </source>
</evidence>
<dbReference type="Gene3D" id="1.10.540.10">
    <property type="entry name" value="Acyl-CoA dehydrogenase/oxidase, N-terminal domain"/>
    <property type="match status" value="1"/>
</dbReference>
<name>A0A923MAJ9_9BURK</name>
<dbReference type="CDD" id="cd00567">
    <property type="entry name" value="ACAD"/>
    <property type="match status" value="1"/>
</dbReference>
<dbReference type="Pfam" id="PF02770">
    <property type="entry name" value="Acyl-CoA_dh_M"/>
    <property type="match status" value="1"/>
</dbReference>
<protein>
    <submittedName>
        <fullName evidence="9">Acyl-CoA dehydrogenase family protein</fullName>
    </submittedName>
</protein>
<gene>
    <name evidence="9" type="ORF">H8R02_21645</name>
</gene>
<evidence type="ECO:0000256" key="5">
    <source>
        <dbReference type="ARBA" id="ARBA00023002"/>
    </source>
</evidence>
<evidence type="ECO:0000259" key="8">
    <source>
        <dbReference type="Pfam" id="PF02771"/>
    </source>
</evidence>
<accession>A0A923MAJ9</accession>
<evidence type="ECO:0000256" key="3">
    <source>
        <dbReference type="ARBA" id="ARBA00022630"/>
    </source>
</evidence>
<dbReference type="SUPFAM" id="SSF47203">
    <property type="entry name" value="Acyl-CoA dehydrogenase C-terminal domain-like"/>
    <property type="match status" value="1"/>
</dbReference>
<dbReference type="FunFam" id="2.40.110.10:FF:000002">
    <property type="entry name" value="Acyl-CoA dehydrogenase fadE12"/>
    <property type="match status" value="1"/>
</dbReference>
<dbReference type="InterPro" id="IPR006091">
    <property type="entry name" value="Acyl-CoA_Oxase/DH_mid-dom"/>
</dbReference>
<dbReference type="InterPro" id="IPR009100">
    <property type="entry name" value="AcylCoA_DH/oxidase_NM_dom_sf"/>
</dbReference>
<dbReference type="Proteomes" id="UP000596827">
    <property type="component" value="Unassembled WGS sequence"/>
</dbReference>
<keyword evidence="10" id="KW-1185">Reference proteome</keyword>
<dbReference type="PANTHER" id="PTHR48083:SF2">
    <property type="entry name" value="MEDIUM-CHAIN SPECIFIC ACYL-COA DEHYDROGENASE, MITOCHONDRIAL"/>
    <property type="match status" value="1"/>
</dbReference>
<dbReference type="GO" id="GO:0003995">
    <property type="term" value="F:acyl-CoA dehydrogenase activity"/>
    <property type="evidence" value="ECO:0007669"/>
    <property type="project" value="TreeGrafter"/>
</dbReference>
<dbReference type="InterPro" id="IPR046373">
    <property type="entry name" value="Acyl-CoA_Oxase/DH_mid-dom_sf"/>
</dbReference>
<dbReference type="GO" id="GO:0005737">
    <property type="term" value="C:cytoplasm"/>
    <property type="evidence" value="ECO:0007669"/>
    <property type="project" value="TreeGrafter"/>
</dbReference>
<evidence type="ECO:0000256" key="4">
    <source>
        <dbReference type="ARBA" id="ARBA00022827"/>
    </source>
</evidence>
<dbReference type="Pfam" id="PF00441">
    <property type="entry name" value="Acyl-CoA_dh_1"/>
    <property type="match status" value="1"/>
</dbReference>
<feature type="domain" description="Acyl-CoA dehydrogenase/oxidase C-terminal" evidence="6">
    <location>
        <begin position="256"/>
        <end position="404"/>
    </location>
</feature>
<dbReference type="EMBL" id="JACORU010000009">
    <property type="protein sequence ID" value="MBC5767085.1"/>
    <property type="molecule type" value="Genomic_DNA"/>
</dbReference>
<dbReference type="AlphaFoldDB" id="A0A923MAJ9"/>
<dbReference type="FunFam" id="1.20.140.10:FF:000037">
    <property type="entry name" value="Similar to acyl-CoA dehydrogenase"/>
    <property type="match status" value="1"/>
</dbReference>
<proteinExistence type="inferred from homology"/>
<dbReference type="InterPro" id="IPR037069">
    <property type="entry name" value="AcylCoA_DH/ox_N_sf"/>
</dbReference>